<feature type="domain" description="EF-hand" evidence="15">
    <location>
        <begin position="189"/>
        <end position="224"/>
    </location>
</feature>
<feature type="domain" description="Miro" evidence="16">
    <location>
        <begin position="7"/>
        <end position="173"/>
    </location>
</feature>
<evidence type="ECO:0000256" key="12">
    <source>
        <dbReference type="ARBA" id="ARBA00023134"/>
    </source>
</evidence>
<evidence type="ECO:0000256" key="10">
    <source>
        <dbReference type="ARBA" id="ARBA00022989"/>
    </source>
</evidence>
<dbReference type="InterPro" id="IPR020860">
    <property type="entry name" value="MIRO_dom"/>
</dbReference>
<dbReference type="STRING" id="32264.T1JUN9"/>
<dbReference type="Pfam" id="PF08356">
    <property type="entry name" value="EF_assoc_2"/>
    <property type="match status" value="1"/>
</dbReference>
<evidence type="ECO:0008006" key="19">
    <source>
        <dbReference type="Google" id="ProtNLM"/>
    </source>
</evidence>
<evidence type="ECO:0000256" key="9">
    <source>
        <dbReference type="ARBA" id="ARBA00022837"/>
    </source>
</evidence>
<evidence type="ECO:0000259" key="16">
    <source>
        <dbReference type="PROSITE" id="PS51423"/>
    </source>
</evidence>
<dbReference type="SMART" id="SM00174">
    <property type="entry name" value="RHO"/>
    <property type="match status" value="1"/>
</dbReference>
<dbReference type="SUPFAM" id="SSF52540">
    <property type="entry name" value="P-loop containing nucleoside triphosphate hydrolases"/>
    <property type="match status" value="1"/>
</dbReference>
<keyword evidence="13 14" id="KW-0472">Membrane</keyword>
<keyword evidence="8" id="KW-0378">Hydrolase</keyword>
<accession>T1JUN9</accession>
<keyword evidence="3 14" id="KW-0812">Transmembrane</keyword>
<dbReference type="FunFam" id="3.40.50.300:FF:000170">
    <property type="entry name" value="Mitochondrial Rho GTPase"/>
    <property type="match status" value="1"/>
</dbReference>
<dbReference type="FunFam" id="1.10.238.10:FF:000011">
    <property type="entry name" value="Mitochondrial Rho GTPase"/>
    <property type="match status" value="1"/>
</dbReference>
<dbReference type="GO" id="GO:0005509">
    <property type="term" value="F:calcium ion binding"/>
    <property type="evidence" value="ECO:0007669"/>
    <property type="project" value="InterPro"/>
</dbReference>
<proteinExistence type="inferred from homology"/>
<keyword evidence="11" id="KW-0496">Mitochondrion</keyword>
<keyword evidence="6" id="KW-0547">Nucleotide-binding</keyword>
<evidence type="ECO:0000256" key="2">
    <source>
        <dbReference type="ARBA" id="ARBA00007981"/>
    </source>
</evidence>
<dbReference type="InterPro" id="IPR002048">
    <property type="entry name" value="EF_hand_dom"/>
</dbReference>
<keyword evidence="12" id="KW-0342">GTP-binding</keyword>
<evidence type="ECO:0000256" key="1">
    <source>
        <dbReference type="ARBA" id="ARBA00004200"/>
    </source>
</evidence>
<dbReference type="InterPro" id="IPR052266">
    <property type="entry name" value="Miro-EF-hand_domain"/>
</dbReference>
<evidence type="ECO:0000313" key="18">
    <source>
        <dbReference type="Proteomes" id="UP000015104"/>
    </source>
</evidence>
<dbReference type="OMA" id="CMMAFQR"/>
<evidence type="ECO:0000256" key="8">
    <source>
        <dbReference type="ARBA" id="ARBA00022801"/>
    </source>
</evidence>
<keyword evidence="9" id="KW-0106">Calcium</keyword>
<dbReference type="NCBIfam" id="TIGR00231">
    <property type="entry name" value="small_GTP"/>
    <property type="match status" value="1"/>
</dbReference>
<dbReference type="InterPro" id="IPR018247">
    <property type="entry name" value="EF_Hand_1_Ca_BS"/>
</dbReference>
<dbReference type="eggNOG" id="KOG1707">
    <property type="taxonomic scope" value="Eukaryota"/>
</dbReference>
<evidence type="ECO:0000256" key="14">
    <source>
        <dbReference type="SAM" id="Phobius"/>
    </source>
</evidence>
<dbReference type="PRINTS" id="PR00449">
    <property type="entry name" value="RASTRNSFRMNG"/>
</dbReference>
<evidence type="ECO:0000256" key="6">
    <source>
        <dbReference type="ARBA" id="ARBA00022741"/>
    </source>
</evidence>
<dbReference type="PROSITE" id="PS50222">
    <property type="entry name" value="EF_HAND_2"/>
    <property type="match status" value="1"/>
</dbReference>
<dbReference type="GO" id="GO:0005741">
    <property type="term" value="C:mitochondrial outer membrane"/>
    <property type="evidence" value="ECO:0007669"/>
    <property type="project" value="UniProtKB-SubCell"/>
</dbReference>
<gene>
    <name evidence="17" type="primary">107371102</name>
</gene>
<evidence type="ECO:0000256" key="13">
    <source>
        <dbReference type="ARBA" id="ARBA00023136"/>
    </source>
</evidence>
<dbReference type="GO" id="GO:0003924">
    <property type="term" value="F:GTPase activity"/>
    <property type="evidence" value="ECO:0007669"/>
    <property type="project" value="InterPro"/>
</dbReference>
<dbReference type="EMBL" id="CAEY01000779">
    <property type="status" value="NOT_ANNOTATED_CDS"/>
    <property type="molecule type" value="Genomic_DNA"/>
</dbReference>
<dbReference type="SMART" id="SM00173">
    <property type="entry name" value="RAS"/>
    <property type="match status" value="1"/>
</dbReference>
<comment type="subcellular location">
    <subcellularLocation>
        <location evidence="1">Mitochondrion outer membrane</location>
        <topology evidence="1">Single-pass type IV membrane protein</topology>
    </subcellularLocation>
</comment>
<dbReference type="InterPro" id="IPR005225">
    <property type="entry name" value="Small_GTP-bd"/>
</dbReference>
<dbReference type="SUPFAM" id="SSF47473">
    <property type="entry name" value="EF-hand"/>
    <property type="match status" value="1"/>
</dbReference>
<dbReference type="CDD" id="cd01893">
    <property type="entry name" value="Miro1"/>
    <property type="match status" value="1"/>
</dbReference>
<sequence>MGRLNGKKDVRILLVGDPGVGKTSLIFSLVSEEFSEEVPPKAEEITIPPDVTPEKVTTQIVDFSAQEQSDENLFQEIRKSNVICIVYAVDDDDSIEKISSYWLPLIRDQLGEDHTIPIVLVGNKVDLVEYSSLELILPIMNQFSEIETCVECSAKTLKNISELFYYAQKAVLHPTSPLYSSDDRDLTDKCKKALTRIFKLCDEDNDGVLNDSELNRFQKQCFNSPLQSQALEEVKNIVKRNVPDGVFDSGITLSGFLFLHRLFILRGRHETTWTVLRKFGYNDRVELDEEYHRPFLNAPTGCSNELSPVLTRPNRNWLSQHLRLWQNAFTTGTPALVKAGVGIATLAIVSIFIVRFVKSINSQSSGK</sequence>
<dbReference type="EnsemblMetazoa" id="tetur02g01620.1">
    <property type="protein sequence ID" value="tetur02g01620.1"/>
    <property type="gene ID" value="tetur02g01620"/>
</dbReference>
<reference evidence="18" key="1">
    <citation type="submission" date="2011-08" db="EMBL/GenBank/DDBJ databases">
        <authorList>
            <person name="Rombauts S."/>
        </authorList>
    </citation>
    <scope>NUCLEOTIDE SEQUENCE</scope>
    <source>
        <strain evidence="18">London</strain>
    </source>
</reference>
<organism evidence="17 18">
    <name type="scientific">Tetranychus urticae</name>
    <name type="common">Two-spotted spider mite</name>
    <dbReference type="NCBI Taxonomy" id="32264"/>
    <lineage>
        <taxon>Eukaryota</taxon>
        <taxon>Metazoa</taxon>
        <taxon>Ecdysozoa</taxon>
        <taxon>Arthropoda</taxon>
        <taxon>Chelicerata</taxon>
        <taxon>Arachnida</taxon>
        <taxon>Acari</taxon>
        <taxon>Acariformes</taxon>
        <taxon>Trombidiformes</taxon>
        <taxon>Prostigmata</taxon>
        <taxon>Eleutherengona</taxon>
        <taxon>Raphignathae</taxon>
        <taxon>Tetranychoidea</taxon>
        <taxon>Tetranychidae</taxon>
        <taxon>Tetranychus</taxon>
    </lineage>
</organism>
<dbReference type="GO" id="GO:0005525">
    <property type="term" value="F:GTP binding"/>
    <property type="evidence" value="ECO:0007669"/>
    <property type="project" value="UniProtKB-KW"/>
</dbReference>
<dbReference type="InterPro" id="IPR011992">
    <property type="entry name" value="EF-hand-dom_pair"/>
</dbReference>
<dbReference type="KEGG" id="tut:107371102"/>
<dbReference type="PANTHER" id="PTHR46819">
    <property type="entry name" value="EF-HAND CALCIUM-BINDING DOMAIN-CONTAINING PROTEIN 7"/>
    <property type="match status" value="1"/>
</dbReference>
<dbReference type="PROSITE" id="PS51421">
    <property type="entry name" value="RAS"/>
    <property type="match status" value="1"/>
</dbReference>
<dbReference type="PROSITE" id="PS00018">
    <property type="entry name" value="EF_HAND_1"/>
    <property type="match status" value="1"/>
</dbReference>
<evidence type="ECO:0000256" key="3">
    <source>
        <dbReference type="ARBA" id="ARBA00022692"/>
    </source>
</evidence>
<feature type="transmembrane region" description="Helical" evidence="14">
    <location>
        <begin position="336"/>
        <end position="357"/>
    </location>
</feature>
<keyword evidence="4" id="KW-0479">Metal-binding</keyword>
<dbReference type="PROSITE" id="PS51423">
    <property type="entry name" value="MIRO"/>
    <property type="match status" value="1"/>
</dbReference>
<dbReference type="InterPro" id="IPR027417">
    <property type="entry name" value="P-loop_NTPase"/>
</dbReference>
<evidence type="ECO:0000313" key="17">
    <source>
        <dbReference type="EnsemblMetazoa" id="tetur02g01620.1"/>
    </source>
</evidence>
<keyword evidence="10 14" id="KW-1133">Transmembrane helix</keyword>
<dbReference type="InterPro" id="IPR001806">
    <property type="entry name" value="Small_GTPase"/>
</dbReference>
<dbReference type="AlphaFoldDB" id="T1JUN9"/>
<dbReference type="Gene3D" id="1.10.238.10">
    <property type="entry name" value="EF-hand"/>
    <property type="match status" value="1"/>
</dbReference>
<evidence type="ECO:0000259" key="15">
    <source>
        <dbReference type="PROSITE" id="PS50222"/>
    </source>
</evidence>
<keyword evidence="5" id="KW-0677">Repeat</keyword>
<dbReference type="Gene3D" id="3.40.50.300">
    <property type="entry name" value="P-loop containing nucleotide triphosphate hydrolases"/>
    <property type="match status" value="1"/>
</dbReference>
<protein>
    <recommendedName>
        <fullName evidence="19">Mitochondrial Rho GTPase</fullName>
    </recommendedName>
</protein>
<dbReference type="PANTHER" id="PTHR46819:SF1">
    <property type="entry name" value="EF-HAND CALCIUM-BINDING DOMAIN-CONTAINING PROTEIN 7"/>
    <property type="match status" value="1"/>
</dbReference>
<evidence type="ECO:0000256" key="11">
    <source>
        <dbReference type="ARBA" id="ARBA00023128"/>
    </source>
</evidence>
<dbReference type="PROSITE" id="PS51419">
    <property type="entry name" value="RAB"/>
    <property type="match status" value="1"/>
</dbReference>
<keyword evidence="18" id="KW-1185">Reference proteome</keyword>
<comment type="similarity">
    <text evidence="2">Belongs to the mitochondrial Rho GTPase family.</text>
</comment>
<dbReference type="OrthoDB" id="10020961at2759"/>
<evidence type="ECO:0000256" key="5">
    <source>
        <dbReference type="ARBA" id="ARBA00022737"/>
    </source>
</evidence>
<dbReference type="HOGENOM" id="CLU_014255_0_0_1"/>
<dbReference type="Proteomes" id="UP000015104">
    <property type="component" value="Unassembled WGS sequence"/>
</dbReference>
<dbReference type="Pfam" id="PF00071">
    <property type="entry name" value="Ras"/>
    <property type="match status" value="1"/>
</dbReference>
<evidence type="ECO:0000256" key="7">
    <source>
        <dbReference type="ARBA" id="ARBA00022787"/>
    </source>
</evidence>
<name>T1JUN9_TETUR</name>
<keyword evidence="7" id="KW-1000">Mitochondrion outer membrane</keyword>
<evidence type="ECO:0000256" key="4">
    <source>
        <dbReference type="ARBA" id="ARBA00022723"/>
    </source>
</evidence>
<dbReference type="InterPro" id="IPR013567">
    <property type="entry name" value="EF_hand_assoc_2"/>
</dbReference>
<reference evidence="17" key="2">
    <citation type="submission" date="2015-06" db="UniProtKB">
        <authorList>
            <consortium name="EnsemblMetazoa"/>
        </authorList>
    </citation>
    <scope>IDENTIFICATION</scope>
</reference>
<dbReference type="SMART" id="SM00175">
    <property type="entry name" value="RAB"/>
    <property type="match status" value="1"/>
</dbReference>